<evidence type="ECO:0000313" key="6">
    <source>
        <dbReference type="Proteomes" id="UP000000345"/>
    </source>
</evidence>
<dbReference type="AlphaFoldDB" id="D9PWX8"/>
<keyword evidence="4" id="KW-0378">Hydrolase</keyword>
<evidence type="ECO:0000313" key="5">
    <source>
        <dbReference type="EMBL" id="ADL58726.1"/>
    </source>
</evidence>
<dbReference type="Proteomes" id="UP000000345">
    <property type="component" value="Chromosome"/>
</dbReference>
<evidence type="ECO:0000256" key="4">
    <source>
        <dbReference type="ARBA" id="ARBA00022801"/>
    </source>
</evidence>
<keyword evidence="2 5" id="KW-0645">Protease</keyword>
<dbReference type="GO" id="GO:0016485">
    <property type="term" value="P:protein processing"/>
    <property type="evidence" value="ECO:0007669"/>
    <property type="project" value="TreeGrafter"/>
</dbReference>
<protein>
    <submittedName>
        <fullName evidence="5">Hydrogenase maturation protease</fullName>
    </submittedName>
</protein>
<sequence length="176" mass="19530">MIQLKQSLSDFLKGCSRLLILTVGNEMRSDDGFGPYLASIISRDVMERGHLLINAGTVPENFTGMIRSEKPSHIIIVDAVEMGKEPGTIMLIDRDRISDYSISTHAMPLSFLVRYLEEQGDCRITLIGVQPENLEFGMELSEGVRGAAYELRDLLLSAIDEVCCGKTPYFKQDPGS</sequence>
<evidence type="ECO:0000256" key="3">
    <source>
        <dbReference type="ARBA" id="ARBA00022750"/>
    </source>
</evidence>
<dbReference type="Gene3D" id="3.40.50.1450">
    <property type="entry name" value="HybD-like"/>
    <property type="match status" value="1"/>
</dbReference>
<dbReference type="InterPro" id="IPR000671">
    <property type="entry name" value="Peptidase_A31"/>
</dbReference>
<dbReference type="InterPro" id="IPR004420">
    <property type="entry name" value="Pept_A31_hyd_mat_HycI"/>
</dbReference>
<dbReference type="PaxDb" id="79929-MTBMA_c11320"/>
<evidence type="ECO:0000256" key="1">
    <source>
        <dbReference type="ARBA" id="ARBA00006814"/>
    </source>
</evidence>
<dbReference type="Pfam" id="PF01750">
    <property type="entry name" value="HycI"/>
    <property type="match status" value="1"/>
</dbReference>
<dbReference type="CDD" id="cd06067">
    <property type="entry name" value="H2MP_MemB-H2evol"/>
    <property type="match status" value="1"/>
</dbReference>
<dbReference type="PATRIC" id="fig|79929.8.peg.1103"/>
<keyword evidence="3" id="KW-0064">Aspartyl protease</keyword>
<organism evidence="5 6">
    <name type="scientific">Methanothermobacter marburgensis (strain ATCC BAA-927 / DSM 2133 / JCM 14651 / NBRC 100331 / OCM 82 / Marburg)</name>
    <name type="common">Methanobacterium thermoautotrophicum</name>
    <dbReference type="NCBI Taxonomy" id="79929"/>
    <lineage>
        <taxon>Archaea</taxon>
        <taxon>Methanobacteriati</taxon>
        <taxon>Methanobacteriota</taxon>
        <taxon>Methanomada group</taxon>
        <taxon>Methanobacteria</taxon>
        <taxon>Methanobacteriales</taxon>
        <taxon>Methanobacteriaceae</taxon>
        <taxon>Methanothermobacter</taxon>
    </lineage>
</organism>
<dbReference type="GO" id="GO:0008047">
    <property type="term" value="F:enzyme activator activity"/>
    <property type="evidence" value="ECO:0007669"/>
    <property type="project" value="InterPro"/>
</dbReference>
<comment type="similarity">
    <text evidence="1">Belongs to the peptidase A31 family.</text>
</comment>
<dbReference type="KEGG" id="mmg:MTBMA_c11320"/>
<dbReference type="PANTHER" id="PTHR30302">
    <property type="entry name" value="HYDROGENASE 1 MATURATION PROTEASE"/>
    <property type="match status" value="1"/>
</dbReference>
<dbReference type="PRINTS" id="PR00446">
    <property type="entry name" value="HYDRGNUPTAKE"/>
</dbReference>
<keyword evidence="6" id="KW-1185">Reference proteome</keyword>
<dbReference type="GO" id="GO:0004190">
    <property type="term" value="F:aspartic-type endopeptidase activity"/>
    <property type="evidence" value="ECO:0007669"/>
    <property type="project" value="UniProtKB-KW"/>
</dbReference>
<accession>D9PWX8</accession>
<dbReference type="HOGENOM" id="CLU_099037_4_1_2"/>
<dbReference type="NCBIfam" id="TIGR00072">
    <property type="entry name" value="hydrog_prot"/>
    <property type="match status" value="1"/>
</dbReference>
<reference key="1">
    <citation type="submission" date="2009-08" db="EMBL/GenBank/DDBJ databases">
        <title>The genome sequence of Methanothermobacter marburgensis.</title>
        <authorList>
            <person name="Kaster A."/>
            <person name="Seedorf H."/>
            <person name="Goenrich M."/>
            <person name="Wiezer A."/>
            <person name="Liesegang H."/>
            <person name="Thauer R."/>
            <person name="Gottschalk G."/>
        </authorList>
    </citation>
    <scope>NUCLEOTIDE SEQUENCE</scope>
    <source>
        <strain>Marburg</strain>
    </source>
</reference>
<name>D9PWX8_METTM</name>
<dbReference type="InterPro" id="IPR023430">
    <property type="entry name" value="Pept_HybD-like_dom_sf"/>
</dbReference>
<dbReference type="SUPFAM" id="SSF53163">
    <property type="entry name" value="HybD-like"/>
    <property type="match status" value="1"/>
</dbReference>
<dbReference type="NCBIfam" id="TIGR00142">
    <property type="entry name" value="hycI"/>
    <property type="match status" value="1"/>
</dbReference>
<evidence type="ECO:0000256" key="2">
    <source>
        <dbReference type="ARBA" id="ARBA00022670"/>
    </source>
</evidence>
<proteinExistence type="inferred from homology"/>
<dbReference type="STRING" id="79929.MTBMA_c11320"/>
<dbReference type="EMBL" id="CP001710">
    <property type="protein sequence ID" value="ADL58726.1"/>
    <property type="molecule type" value="Genomic_DNA"/>
</dbReference>
<dbReference type="PANTHER" id="PTHR30302:SF1">
    <property type="entry name" value="HYDROGENASE 2 MATURATION PROTEASE"/>
    <property type="match status" value="1"/>
</dbReference>
<reference evidence="5 6" key="2">
    <citation type="journal article" date="2010" name="J. Bacteriol.">
        <title>Complete genome sequence of Methanothermobacter marburgensis, a methanoarchaeon model organism.</title>
        <authorList>
            <person name="Liesegang H."/>
            <person name="Kaster A.K."/>
            <person name="Wiezer A."/>
            <person name="Goenrich M."/>
            <person name="Wollherr A."/>
            <person name="Seedorf H."/>
            <person name="Gottschalk G."/>
            <person name="Thauer R.K."/>
        </authorList>
    </citation>
    <scope>NUCLEOTIDE SEQUENCE [LARGE SCALE GENOMIC DNA]</scope>
    <source>
        <strain evidence="6">ATCC BAA-927 / DSM 2133 / JCM 14651 / NBRC 100331 / OCM 82 / Marburg</strain>
    </source>
</reference>
<gene>
    <name evidence="5" type="primary">hycI</name>
    <name evidence="5" type="ordered locus">MTBMA_c11320</name>
</gene>
<dbReference type="MEROPS" id="A31.003"/>